<feature type="transmembrane region" description="Helical" evidence="1">
    <location>
        <begin position="156"/>
        <end position="174"/>
    </location>
</feature>
<proteinExistence type="predicted"/>
<keyword evidence="1" id="KW-1133">Transmembrane helix</keyword>
<organism evidence="2 3">
    <name type="scientific">Candidatus Protoclostridium stercorigallinarum</name>
    <dbReference type="NCBI Taxonomy" id="2838741"/>
    <lineage>
        <taxon>Bacteria</taxon>
        <taxon>Bacillati</taxon>
        <taxon>Bacillota</taxon>
        <taxon>Clostridia</taxon>
        <taxon>Candidatus Protoclostridium</taxon>
    </lineage>
</organism>
<keyword evidence="1" id="KW-0472">Membrane</keyword>
<dbReference type="SUPFAM" id="SSF159245">
    <property type="entry name" value="AttH-like"/>
    <property type="match status" value="1"/>
</dbReference>
<reference evidence="2" key="1">
    <citation type="journal article" date="2021" name="PeerJ">
        <title>Extensive microbial diversity within the chicken gut microbiome revealed by metagenomics and culture.</title>
        <authorList>
            <person name="Gilroy R."/>
            <person name="Ravi A."/>
            <person name="Getino M."/>
            <person name="Pursley I."/>
            <person name="Horton D.L."/>
            <person name="Alikhan N.F."/>
            <person name="Baker D."/>
            <person name="Gharbi K."/>
            <person name="Hall N."/>
            <person name="Watson M."/>
            <person name="Adriaenssens E.M."/>
            <person name="Foster-Nyarko E."/>
            <person name="Jarju S."/>
            <person name="Secka A."/>
            <person name="Antonio M."/>
            <person name="Oren A."/>
            <person name="Chaudhuri R.R."/>
            <person name="La Ragione R."/>
            <person name="Hildebrand F."/>
            <person name="Pallen M.J."/>
        </authorList>
    </citation>
    <scope>NUCLEOTIDE SEQUENCE</scope>
    <source>
        <strain evidence="2">12435</strain>
    </source>
</reference>
<dbReference type="PANTHER" id="PTHR35309">
    <property type="match status" value="1"/>
</dbReference>
<feature type="transmembrane region" description="Helical" evidence="1">
    <location>
        <begin position="12"/>
        <end position="30"/>
    </location>
</feature>
<keyword evidence="1" id="KW-0812">Transmembrane</keyword>
<feature type="transmembrane region" description="Helical" evidence="1">
    <location>
        <begin position="180"/>
        <end position="201"/>
    </location>
</feature>
<feature type="transmembrane region" description="Helical" evidence="1">
    <location>
        <begin position="116"/>
        <end position="135"/>
    </location>
</feature>
<evidence type="ECO:0000313" key="2">
    <source>
        <dbReference type="EMBL" id="HIW01915.1"/>
    </source>
</evidence>
<dbReference type="Proteomes" id="UP000823990">
    <property type="component" value="Unassembled WGS sequence"/>
</dbReference>
<dbReference type="AlphaFoldDB" id="A0A9D1PYF8"/>
<accession>A0A9D1PYF8</accession>
<gene>
    <name evidence="2" type="ORF">H9892_01030</name>
</gene>
<feature type="transmembrane region" description="Helical" evidence="1">
    <location>
        <begin position="92"/>
        <end position="110"/>
    </location>
</feature>
<dbReference type="PANTHER" id="PTHR35309:SF4">
    <property type="entry name" value="TOCOPHEROL CYCLASE"/>
    <property type="match status" value="1"/>
</dbReference>
<feature type="transmembrane region" description="Helical" evidence="1">
    <location>
        <begin position="239"/>
        <end position="264"/>
    </location>
</feature>
<evidence type="ECO:0000313" key="3">
    <source>
        <dbReference type="Proteomes" id="UP000823990"/>
    </source>
</evidence>
<protein>
    <submittedName>
        <fullName evidence="2">Uncharacterized protein</fullName>
    </submittedName>
</protein>
<dbReference type="InterPro" id="IPR025893">
    <property type="entry name" value="Tocopherol_cyclase"/>
</dbReference>
<sequence length="554" mass="60815">MQKIKKERMTKVLGYLVILFYALYLAVLFAERTVAVVMGFTADEPFCLRGDIAQWYAHIATVFALVSSLVTAIALNGYVFRYLFTRSEADKIRLDHGNMAITAGLLLIGGMAHTEFTLLGVQFVSYGFLLLSMLMRTIEAGMLCRPGISRMRLAVSYLYIVCFSMAIPVVYSADLGDAETAFVVIEIVTALLLVVAFAYMLSLFYRSGGLLNFGLPLIVYTTAADIAIFVLRLPVAANVFVMVFLALTVVLWLIGRIVYGNAVLPYFCGRYKKRGYFEGWYIKLVSKEGKAMAFILSYHADEKGKRYAMLQFAGEYGFGIRYDVSEFSAREDTFSVRLGGMEADSSGLRADVSHDGHTVRGEVRFGDFVPPTRDIMGPFASFPFMECKHGVLSLKHALSGHIVVDGREYSLDGGTGYIEKDLGRSFPSEYFWTQGTDGGSSVMAAVAKIPYLGLKFSGVICSVHTGGREYRLATYNFARANVTEDKIKIARGRYALEITPAEDGGASALAAPLHGGMSRTINETASGKARYVFTDGGKVLLDMTCEGASHEIVA</sequence>
<evidence type="ECO:0000256" key="1">
    <source>
        <dbReference type="SAM" id="Phobius"/>
    </source>
</evidence>
<dbReference type="EMBL" id="DXHS01000017">
    <property type="protein sequence ID" value="HIW01915.1"/>
    <property type="molecule type" value="Genomic_DNA"/>
</dbReference>
<dbReference type="GO" id="GO:0009976">
    <property type="term" value="F:tocopherol cyclase activity"/>
    <property type="evidence" value="ECO:0007669"/>
    <property type="project" value="InterPro"/>
</dbReference>
<comment type="caution">
    <text evidence="2">The sequence shown here is derived from an EMBL/GenBank/DDBJ whole genome shotgun (WGS) entry which is preliminary data.</text>
</comment>
<reference evidence="2" key="2">
    <citation type="submission" date="2021-04" db="EMBL/GenBank/DDBJ databases">
        <authorList>
            <person name="Gilroy R."/>
        </authorList>
    </citation>
    <scope>NUCLEOTIDE SEQUENCE</scope>
    <source>
        <strain evidence="2">12435</strain>
    </source>
</reference>
<dbReference type="Pfam" id="PF14249">
    <property type="entry name" value="Tocopherol_cycl"/>
    <property type="match status" value="1"/>
</dbReference>
<name>A0A9D1PYF8_9FIRM</name>
<feature type="transmembrane region" description="Helical" evidence="1">
    <location>
        <begin position="55"/>
        <end position="80"/>
    </location>
</feature>
<feature type="transmembrane region" description="Helical" evidence="1">
    <location>
        <begin position="213"/>
        <end position="233"/>
    </location>
</feature>